<dbReference type="PATRIC" id="fig|405444.3.peg.1535"/>
<dbReference type="InterPro" id="IPR032578">
    <property type="entry name" value="DUF4919"/>
</dbReference>
<protein>
    <submittedName>
        <fullName evidence="1">Uncharacterized protein</fullName>
    </submittedName>
</protein>
<evidence type="ECO:0000313" key="1">
    <source>
        <dbReference type="EMBL" id="KRG63441.1"/>
    </source>
</evidence>
<dbReference type="EMBL" id="LDJI01000022">
    <property type="protein sequence ID" value="KRG63441.1"/>
    <property type="molecule type" value="Genomic_DNA"/>
</dbReference>
<proteinExistence type="predicted"/>
<organism evidence="1 2">
    <name type="scientific">Stenotrophomonas humi</name>
    <dbReference type="NCBI Taxonomy" id="405444"/>
    <lineage>
        <taxon>Bacteria</taxon>
        <taxon>Pseudomonadati</taxon>
        <taxon>Pseudomonadota</taxon>
        <taxon>Gammaproteobacteria</taxon>
        <taxon>Lysobacterales</taxon>
        <taxon>Lysobacteraceae</taxon>
        <taxon>Stenotrophomonas</taxon>
    </lineage>
</organism>
<gene>
    <name evidence="1" type="ORF">ABB26_12215</name>
</gene>
<accession>A0A0R0CC06</accession>
<evidence type="ECO:0000313" key="2">
    <source>
        <dbReference type="Proteomes" id="UP000050864"/>
    </source>
</evidence>
<dbReference type="Pfam" id="PF16266">
    <property type="entry name" value="DUF4919"/>
    <property type="match status" value="1"/>
</dbReference>
<sequence>MPAHPDEAVAGETARRYQMLLPGYRWQLSSALDRDGKPYSWFSFGKHAPVLEFMREDAASSSTASLLVYSQLCQRQVDGRLTLRRFQMQGADPQRDVAWELTLRRAAHERVPALTCQQAAYRTEQRLVQMLSGGHALRMRVDQTKNDRPQLEVQDGFGGVLRFEGRALGEADRLQLQAPELLLQVKETPAPCRVTWLPGERCLRFREVLLGTAGADGAHVSDWTDTVLGVDRYSHVAGSEVMLRVKRYGKATAGADDHPAYRAERLLWTRGADLGPDTMPAVAGVTAASVLDPDAAMFFPALQVRFASRDRSLTAAAFAHLYYGNWLQRELGPTRLDAESGFPSTEAMMEVAEYLALRRQLHALAQADASAAGALNPVDVRKQGYRDFLGRYPLHLNALEDLATGEGAAAAEDPDVRFVFDGLLDAILATGDGATCDSAYVVTTSADIGVVLRRLSLPRRPDEDLRQGAGCVRAGVGQAVKYFLALDLQ</sequence>
<dbReference type="Proteomes" id="UP000050864">
    <property type="component" value="Unassembled WGS sequence"/>
</dbReference>
<dbReference type="AlphaFoldDB" id="A0A0R0CC06"/>
<name>A0A0R0CC06_9GAMM</name>
<reference evidence="1 2" key="1">
    <citation type="submission" date="2015-05" db="EMBL/GenBank/DDBJ databases">
        <title>Genome sequencing and analysis of members of genus Stenotrophomonas.</title>
        <authorList>
            <person name="Patil P.P."/>
            <person name="Midha S."/>
            <person name="Patil P.B."/>
        </authorList>
    </citation>
    <scope>NUCLEOTIDE SEQUENCE [LARGE SCALE GENOMIC DNA]</scope>
    <source>
        <strain evidence="1 2">DSM 18929</strain>
    </source>
</reference>
<comment type="caution">
    <text evidence="1">The sequence shown here is derived from an EMBL/GenBank/DDBJ whole genome shotgun (WGS) entry which is preliminary data.</text>
</comment>
<keyword evidence="2" id="KW-1185">Reference proteome</keyword>